<evidence type="ECO:0000256" key="5">
    <source>
        <dbReference type="PROSITE-ProRule" id="PRU01091"/>
    </source>
</evidence>
<evidence type="ECO:0000256" key="3">
    <source>
        <dbReference type="ARBA" id="ARBA00023125"/>
    </source>
</evidence>
<dbReference type="PANTHER" id="PTHR48111:SF40">
    <property type="entry name" value="PHOSPHATE REGULON TRANSCRIPTIONAL REGULATORY PROTEIN PHOB"/>
    <property type="match status" value="1"/>
</dbReference>
<dbReference type="InterPro" id="IPR039420">
    <property type="entry name" value="WalR-like"/>
</dbReference>
<organism evidence="8 9">
    <name type="scientific">Duncaniella freteri</name>
    <dbReference type="NCBI Taxonomy" id="2530391"/>
    <lineage>
        <taxon>Bacteria</taxon>
        <taxon>Pseudomonadati</taxon>
        <taxon>Bacteroidota</taxon>
        <taxon>Bacteroidia</taxon>
        <taxon>Bacteroidales</taxon>
        <taxon>Muribaculaceae</taxon>
        <taxon>Duncaniella</taxon>
    </lineage>
</organism>
<evidence type="ECO:0000313" key="9">
    <source>
        <dbReference type="Proteomes" id="UP000297635"/>
    </source>
</evidence>
<feature type="domain" description="Response regulatory" evidence="6">
    <location>
        <begin position="4"/>
        <end position="119"/>
    </location>
</feature>
<dbReference type="SMART" id="SM00448">
    <property type="entry name" value="REC"/>
    <property type="match status" value="1"/>
</dbReference>
<dbReference type="InterPro" id="IPR036388">
    <property type="entry name" value="WH-like_DNA-bd_sf"/>
</dbReference>
<dbReference type="SUPFAM" id="SSF46894">
    <property type="entry name" value="C-terminal effector domain of the bipartite response regulators"/>
    <property type="match status" value="1"/>
</dbReference>
<keyword evidence="9" id="KW-1185">Reference proteome</keyword>
<dbReference type="GO" id="GO:0006355">
    <property type="term" value="P:regulation of DNA-templated transcription"/>
    <property type="evidence" value="ECO:0007669"/>
    <property type="project" value="InterPro"/>
</dbReference>
<dbReference type="AlphaFoldDB" id="A0A4Z0V661"/>
<evidence type="ECO:0000259" key="7">
    <source>
        <dbReference type="PROSITE" id="PS51755"/>
    </source>
</evidence>
<proteinExistence type="predicted"/>
<accession>A0A4Z0V661</accession>
<evidence type="ECO:0000256" key="2">
    <source>
        <dbReference type="ARBA" id="ARBA00023012"/>
    </source>
</evidence>
<reference evidence="8 9" key="1">
    <citation type="submission" date="2019-02" db="EMBL/GenBank/DDBJ databases">
        <title>Isolation and identification of novel species under the genus Muribaculum.</title>
        <authorList>
            <person name="Miyake S."/>
            <person name="Ding Y."/>
            <person name="Low A."/>
            <person name="Soh M."/>
            <person name="Seedorf H."/>
        </authorList>
    </citation>
    <scope>NUCLEOTIDE SEQUENCE [LARGE SCALE GENOMIC DNA]</scope>
    <source>
        <strain evidence="8 9">TLL-A3</strain>
    </source>
</reference>
<dbReference type="PANTHER" id="PTHR48111">
    <property type="entry name" value="REGULATOR OF RPOS"/>
    <property type="match status" value="1"/>
</dbReference>
<dbReference type="PROSITE" id="PS50110">
    <property type="entry name" value="RESPONSE_REGULATORY"/>
    <property type="match status" value="1"/>
</dbReference>
<keyword evidence="1 4" id="KW-0597">Phosphoprotein</keyword>
<dbReference type="GO" id="GO:0005829">
    <property type="term" value="C:cytosol"/>
    <property type="evidence" value="ECO:0007669"/>
    <property type="project" value="TreeGrafter"/>
</dbReference>
<evidence type="ECO:0000259" key="6">
    <source>
        <dbReference type="PROSITE" id="PS50110"/>
    </source>
</evidence>
<evidence type="ECO:0000313" key="8">
    <source>
        <dbReference type="EMBL" id="TGG39757.1"/>
    </source>
</evidence>
<dbReference type="CDD" id="cd00383">
    <property type="entry name" value="trans_reg_C"/>
    <property type="match status" value="1"/>
</dbReference>
<dbReference type="Pfam" id="PF00072">
    <property type="entry name" value="Response_reg"/>
    <property type="match status" value="1"/>
</dbReference>
<dbReference type="InterPro" id="IPR016032">
    <property type="entry name" value="Sig_transdc_resp-reg_C-effctor"/>
</dbReference>
<comment type="caution">
    <text evidence="8">The sequence shown here is derived from an EMBL/GenBank/DDBJ whole genome shotgun (WGS) entry which is preliminary data.</text>
</comment>
<dbReference type="InterPro" id="IPR001867">
    <property type="entry name" value="OmpR/PhoB-type_DNA-bd"/>
</dbReference>
<dbReference type="SUPFAM" id="SSF52172">
    <property type="entry name" value="CheY-like"/>
    <property type="match status" value="1"/>
</dbReference>
<feature type="DNA-binding region" description="OmpR/PhoB-type" evidence="5">
    <location>
        <begin position="144"/>
        <end position="240"/>
    </location>
</feature>
<dbReference type="GO" id="GO:0000976">
    <property type="term" value="F:transcription cis-regulatory region binding"/>
    <property type="evidence" value="ECO:0007669"/>
    <property type="project" value="TreeGrafter"/>
</dbReference>
<sequence>MNARILVIDDEESICEILRYNLLKEGYEVDVAYSAEEALEKDLRPYDLFIVDIMMERLSGFDFAKQLRNSDNTEIVPIIFCSALNGEDDTVMGLNIGADDYITKPFKMSEMIARVNAVLRRAAVARKAVQAANAVSVSDQDPMESRIEYQTLCIDPNDKTCYIDGSLVPLTKTEFEILSFFLTHRNRIYSREEIIRRVWDDDVVVTTRTIDTNITRLRKKIGAYGNNIETRLGFGYGFKEKD</sequence>
<keyword evidence="3 5" id="KW-0238">DNA-binding</keyword>
<keyword evidence="2" id="KW-0902">Two-component regulatory system</keyword>
<dbReference type="InterPro" id="IPR001789">
    <property type="entry name" value="Sig_transdc_resp-reg_receiver"/>
</dbReference>
<dbReference type="SMART" id="SM00862">
    <property type="entry name" value="Trans_reg_C"/>
    <property type="match status" value="1"/>
</dbReference>
<dbReference type="Gene3D" id="6.10.250.690">
    <property type="match status" value="1"/>
</dbReference>
<gene>
    <name evidence="8" type="ORF">EZ315_03220</name>
</gene>
<dbReference type="GeneID" id="82148788"/>
<dbReference type="GO" id="GO:0000156">
    <property type="term" value="F:phosphorelay response regulator activity"/>
    <property type="evidence" value="ECO:0007669"/>
    <property type="project" value="TreeGrafter"/>
</dbReference>
<dbReference type="Gene3D" id="1.10.10.10">
    <property type="entry name" value="Winged helix-like DNA-binding domain superfamily/Winged helix DNA-binding domain"/>
    <property type="match status" value="1"/>
</dbReference>
<dbReference type="InterPro" id="IPR011006">
    <property type="entry name" value="CheY-like_superfamily"/>
</dbReference>
<protein>
    <submittedName>
        <fullName evidence="8">Response regulator transcription factor</fullName>
    </submittedName>
</protein>
<dbReference type="PROSITE" id="PS51755">
    <property type="entry name" value="OMPR_PHOB"/>
    <property type="match status" value="1"/>
</dbReference>
<dbReference type="EMBL" id="SJSA01000001">
    <property type="protein sequence ID" value="TGG39757.1"/>
    <property type="molecule type" value="Genomic_DNA"/>
</dbReference>
<feature type="domain" description="OmpR/PhoB-type" evidence="7">
    <location>
        <begin position="144"/>
        <end position="240"/>
    </location>
</feature>
<dbReference type="Pfam" id="PF00486">
    <property type="entry name" value="Trans_reg_C"/>
    <property type="match status" value="1"/>
</dbReference>
<name>A0A4Z0V661_9BACT</name>
<dbReference type="Proteomes" id="UP000297635">
    <property type="component" value="Unassembled WGS sequence"/>
</dbReference>
<evidence type="ECO:0000256" key="4">
    <source>
        <dbReference type="PROSITE-ProRule" id="PRU00169"/>
    </source>
</evidence>
<dbReference type="Gene3D" id="3.40.50.2300">
    <property type="match status" value="1"/>
</dbReference>
<dbReference type="GO" id="GO:0032993">
    <property type="term" value="C:protein-DNA complex"/>
    <property type="evidence" value="ECO:0007669"/>
    <property type="project" value="TreeGrafter"/>
</dbReference>
<feature type="modified residue" description="4-aspartylphosphate" evidence="4">
    <location>
        <position position="52"/>
    </location>
</feature>
<evidence type="ECO:0000256" key="1">
    <source>
        <dbReference type="ARBA" id="ARBA00022553"/>
    </source>
</evidence>
<dbReference type="RefSeq" id="WP_135470561.1">
    <property type="nucleotide sequence ID" value="NZ_CASJDB010000006.1"/>
</dbReference>